<feature type="non-terminal residue" evidence="13">
    <location>
        <position position="1"/>
    </location>
</feature>
<dbReference type="Proteomes" id="UP001239994">
    <property type="component" value="Unassembled WGS sequence"/>
</dbReference>
<keyword evidence="10" id="KW-0395">Inflammatory response</keyword>
<name>A0AAD9DLF4_9TELE</name>
<feature type="domain" description="Interleukin-17 receptor C/E N-terminal" evidence="12">
    <location>
        <begin position="62"/>
        <end position="315"/>
    </location>
</feature>
<evidence type="ECO:0000256" key="3">
    <source>
        <dbReference type="ARBA" id="ARBA00022475"/>
    </source>
</evidence>
<dbReference type="Pfam" id="PF08357">
    <property type="entry name" value="SEFIR"/>
    <property type="match status" value="1"/>
</dbReference>
<evidence type="ECO:0000256" key="1">
    <source>
        <dbReference type="ARBA" id="ARBA00004162"/>
    </source>
</evidence>
<keyword evidence="5" id="KW-0732">Signal</keyword>
<dbReference type="GO" id="GO:0005886">
    <property type="term" value="C:plasma membrane"/>
    <property type="evidence" value="ECO:0007669"/>
    <property type="project" value="UniProtKB-SubCell"/>
</dbReference>
<evidence type="ECO:0000259" key="12">
    <source>
        <dbReference type="Pfam" id="PF15037"/>
    </source>
</evidence>
<evidence type="ECO:0000256" key="10">
    <source>
        <dbReference type="ARBA" id="ARBA00023198"/>
    </source>
</evidence>
<evidence type="ECO:0000256" key="6">
    <source>
        <dbReference type="ARBA" id="ARBA00022989"/>
    </source>
</evidence>
<sequence length="599" mass="66811">KKQNLLRLKLSTVLASSMDVCVRMHLRMEPLSDNKTLQIEFTELGTNNSRNIFIEKRHNGNGTIWWEQLFKDHRKVDVRCPVVSHCSPEAGYTPVWTLKFECFNAQAGYMVYVSVRELSSTLITASHIVNHLTEVYPKSRSPEDGDTVPVYNVTVDILAKRFLVTMEAGQQVKARLCFKNLQWECTGGQPLQMNTDLVRAVSLNFSHLVPCMCVQLYYAALDAKRDTACPLKDKILPGGGDVLSSSSVTLFGSSVLKWKPLCPSAQYKPTVTLCWQQQENQSLCVPAQNSTLGETDLKYNVSQVDKHAHMCVKVSGAVWRCAERKPVLLVCSSDDVAHVAAVCALASGLQEELCVDVRLAQWAHSSTQASLAHLGPAPWLYGQCQVVQQAGGMVLVAWSADAQRAFVQWREGQVDEREHRCSGNLGREKMSKKEEWKEKPREGWVELVRGASSVMAPVFNAALSSLWAGLHSERRGKGFGLVDFQGLGASCYVPKDLRGIRRYCLPRDLCSLIHELDLKECGPGGVKGTIGGWCCWPRLFSKALSSWLSQRLAQRLEECLSQADVRARLTSKRMLNLSLRADSENNVKLKQKKTLLPDS</sequence>
<dbReference type="Pfam" id="PF15037">
    <property type="entry name" value="IL17_R_N"/>
    <property type="match status" value="1"/>
</dbReference>
<evidence type="ECO:0000259" key="11">
    <source>
        <dbReference type="Pfam" id="PF08357"/>
    </source>
</evidence>
<comment type="caution">
    <text evidence="13">The sequence shown here is derived from an EMBL/GenBank/DDBJ whole genome shotgun (WGS) entry which is preliminary data.</text>
</comment>
<keyword evidence="3" id="KW-1003">Cell membrane</keyword>
<keyword evidence="7" id="KW-0472">Membrane</keyword>
<proteinExistence type="predicted"/>
<keyword evidence="9" id="KW-0325">Glycoprotein</keyword>
<keyword evidence="8" id="KW-0675">Receptor</keyword>
<evidence type="ECO:0000313" key="13">
    <source>
        <dbReference type="EMBL" id="KAK1786900.1"/>
    </source>
</evidence>
<dbReference type="InterPro" id="IPR013568">
    <property type="entry name" value="SEFIR_dom"/>
</dbReference>
<evidence type="ECO:0000256" key="9">
    <source>
        <dbReference type="ARBA" id="ARBA00023180"/>
    </source>
</evidence>
<organism evidence="13 14">
    <name type="scientific">Electrophorus voltai</name>
    <dbReference type="NCBI Taxonomy" id="2609070"/>
    <lineage>
        <taxon>Eukaryota</taxon>
        <taxon>Metazoa</taxon>
        <taxon>Chordata</taxon>
        <taxon>Craniata</taxon>
        <taxon>Vertebrata</taxon>
        <taxon>Euteleostomi</taxon>
        <taxon>Actinopterygii</taxon>
        <taxon>Neopterygii</taxon>
        <taxon>Teleostei</taxon>
        <taxon>Ostariophysi</taxon>
        <taxon>Gymnotiformes</taxon>
        <taxon>Gymnotoidei</taxon>
        <taxon>Gymnotidae</taxon>
        <taxon>Electrophorus</taxon>
    </lineage>
</organism>
<dbReference type="PANTHER" id="PTHR15583">
    <property type="entry name" value="INTERLEUKIN-17 RECEPTOR"/>
    <property type="match status" value="1"/>
</dbReference>
<dbReference type="GO" id="GO:0006954">
    <property type="term" value="P:inflammatory response"/>
    <property type="evidence" value="ECO:0007669"/>
    <property type="project" value="UniProtKB-KW"/>
</dbReference>
<keyword evidence="6" id="KW-1133">Transmembrane helix</keyword>
<evidence type="ECO:0000256" key="2">
    <source>
        <dbReference type="ARBA" id="ARBA00004479"/>
    </source>
</evidence>
<evidence type="ECO:0000256" key="5">
    <source>
        <dbReference type="ARBA" id="ARBA00022729"/>
    </source>
</evidence>
<comment type="subcellular location">
    <subcellularLocation>
        <location evidence="1">Cell membrane</location>
        <topology evidence="1">Single-pass membrane protein</topology>
    </subcellularLocation>
    <subcellularLocation>
        <location evidence="2">Membrane</location>
        <topology evidence="2">Single-pass type I membrane protein</topology>
    </subcellularLocation>
</comment>
<dbReference type="InterPro" id="IPR039465">
    <property type="entry name" value="IL-17_rcpt-like"/>
</dbReference>
<evidence type="ECO:0000313" key="14">
    <source>
        <dbReference type="Proteomes" id="UP001239994"/>
    </source>
</evidence>
<keyword evidence="14" id="KW-1185">Reference proteome</keyword>
<dbReference type="GO" id="GO:0030368">
    <property type="term" value="F:interleukin-17 receptor activity"/>
    <property type="evidence" value="ECO:0007669"/>
    <property type="project" value="InterPro"/>
</dbReference>
<reference evidence="13" key="1">
    <citation type="submission" date="2023-03" db="EMBL/GenBank/DDBJ databases">
        <title>Electrophorus voltai genome.</title>
        <authorList>
            <person name="Bian C."/>
        </authorList>
    </citation>
    <scope>NUCLEOTIDE SEQUENCE</scope>
    <source>
        <strain evidence="13">CB-2022</strain>
        <tissue evidence="13">Muscle</tissue>
    </source>
</reference>
<protein>
    <submittedName>
        <fullName evidence="13">Uncharacterized protein</fullName>
    </submittedName>
</protein>
<dbReference type="AlphaFoldDB" id="A0AAD9DLF4"/>
<evidence type="ECO:0000256" key="7">
    <source>
        <dbReference type="ARBA" id="ARBA00023136"/>
    </source>
</evidence>
<feature type="domain" description="SEFIR" evidence="11">
    <location>
        <begin position="326"/>
        <end position="516"/>
    </location>
</feature>
<dbReference type="Gene3D" id="3.40.50.11530">
    <property type="match status" value="1"/>
</dbReference>
<accession>A0AAD9DLF4</accession>
<dbReference type="PANTHER" id="PTHR15583:SF21">
    <property type="entry name" value="INTERLEUKIN-17 RECEPTOR E-LIKE"/>
    <property type="match status" value="1"/>
</dbReference>
<keyword evidence="4" id="KW-0812">Transmembrane</keyword>
<dbReference type="EMBL" id="JAROKS010000024">
    <property type="protein sequence ID" value="KAK1786900.1"/>
    <property type="molecule type" value="Genomic_DNA"/>
</dbReference>
<evidence type="ECO:0000256" key="8">
    <source>
        <dbReference type="ARBA" id="ARBA00023170"/>
    </source>
</evidence>
<dbReference type="InterPro" id="IPR027841">
    <property type="entry name" value="IL-17_rcpt_C/E_N"/>
</dbReference>
<gene>
    <name evidence="13" type="ORF">P4O66_017282</name>
</gene>
<evidence type="ECO:0000256" key="4">
    <source>
        <dbReference type="ARBA" id="ARBA00022692"/>
    </source>
</evidence>